<evidence type="ECO:0000259" key="1">
    <source>
        <dbReference type="Pfam" id="PF09076"/>
    </source>
</evidence>
<keyword evidence="3" id="KW-1185">Reference proteome</keyword>
<evidence type="ECO:0000313" key="3">
    <source>
        <dbReference type="Proteomes" id="UP001499863"/>
    </source>
</evidence>
<dbReference type="SUPFAM" id="SSF49695">
    <property type="entry name" value="gamma-Crystallin-like"/>
    <property type="match status" value="1"/>
</dbReference>
<dbReference type="Gene3D" id="2.60.20.30">
    <property type="match status" value="1"/>
</dbReference>
<name>A0ABP4J9A7_9ACTN</name>
<evidence type="ECO:0000313" key="2">
    <source>
        <dbReference type="EMBL" id="GAA1412821.1"/>
    </source>
</evidence>
<dbReference type="Pfam" id="PF09076">
    <property type="entry name" value="Crystall_2"/>
    <property type="match status" value="1"/>
</dbReference>
<proteinExistence type="predicted"/>
<comment type="caution">
    <text evidence="2">The sequence shown here is derived from an EMBL/GenBank/DDBJ whole genome shotgun (WGS) entry which is preliminary data.</text>
</comment>
<dbReference type="InterPro" id="IPR015161">
    <property type="entry name" value="Sklp_toxin_b/g_crystallin"/>
</dbReference>
<dbReference type="EMBL" id="BAAAKJ010000440">
    <property type="protein sequence ID" value="GAA1412821.1"/>
    <property type="molecule type" value="Genomic_DNA"/>
</dbReference>
<organism evidence="2 3">
    <name type="scientific">Kitasatospora putterlickiae</name>
    <dbReference type="NCBI Taxonomy" id="221725"/>
    <lineage>
        <taxon>Bacteria</taxon>
        <taxon>Bacillati</taxon>
        <taxon>Actinomycetota</taxon>
        <taxon>Actinomycetes</taxon>
        <taxon>Kitasatosporales</taxon>
        <taxon>Streptomycetaceae</taxon>
        <taxon>Kitasatospora</taxon>
    </lineage>
</organism>
<dbReference type="InterPro" id="IPR015791">
    <property type="entry name" value="Antimic/Inh_G_crystallin-like"/>
</dbReference>
<protein>
    <recommendedName>
        <fullName evidence="1">Streptomyces killer toxin-like beta/gamma crystallin domain-containing protein</fullName>
    </recommendedName>
</protein>
<sequence length="104" mass="11729">MLTAAAATLLPTVNAEAVNRVDCGNRTDFAKVYNYGYSGRLCFANDGWMAVRVYNVDRIDAGNNKVVTYLSGLGSWTVFNWEQYDFNGNVGHQVMMYDINLSRW</sequence>
<gene>
    <name evidence="2" type="ORF">GCM10009639_65380</name>
</gene>
<dbReference type="Proteomes" id="UP001499863">
    <property type="component" value="Unassembled WGS sequence"/>
</dbReference>
<dbReference type="InterPro" id="IPR011024">
    <property type="entry name" value="G_crystallin-like"/>
</dbReference>
<feature type="domain" description="Streptomyces killer toxin-like beta/gamma crystallin" evidence="1">
    <location>
        <begin position="36"/>
        <end position="69"/>
    </location>
</feature>
<accession>A0ABP4J9A7</accession>
<reference evidence="3" key="1">
    <citation type="journal article" date="2019" name="Int. J. Syst. Evol. Microbiol.">
        <title>The Global Catalogue of Microorganisms (GCM) 10K type strain sequencing project: providing services to taxonomists for standard genome sequencing and annotation.</title>
        <authorList>
            <consortium name="The Broad Institute Genomics Platform"/>
            <consortium name="The Broad Institute Genome Sequencing Center for Infectious Disease"/>
            <person name="Wu L."/>
            <person name="Ma J."/>
        </authorList>
    </citation>
    <scope>NUCLEOTIDE SEQUENCE [LARGE SCALE GENOMIC DNA]</scope>
    <source>
        <strain evidence="3">JCM 12393</strain>
    </source>
</reference>